<keyword evidence="7" id="KW-0325">Glycoprotein</keyword>
<feature type="domain" description="Ig-like" evidence="10">
    <location>
        <begin position="316"/>
        <end position="414"/>
    </location>
</feature>
<feature type="compositionally biased region" description="Low complexity" evidence="9">
    <location>
        <begin position="413"/>
        <end position="427"/>
    </location>
</feature>
<feature type="domain" description="Ig-like" evidence="10">
    <location>
        <begin position="221"/>
        <end position="312"/>
    </location>
</feature>
<reference evidence="11" key="1">
    <citation type="submission" date="2022-02" db="EMBL/GenBank/DDBJ databases">
        <authorList>
            <person name="King R."/>
        </authorList>
    </citation>
    <scope>NUCLEOTIDE SEQUENCE</scope>
</reference>
<dbReference type="SMART" id="SM00409">
    <property type="entry name" value="IG"/>
    <property type="match status" value="3"/>
</dbReference>
<dbReference type="InterPro" id="IPR003599">
    <property type="entry name" value="Ig_sub"/>
</dbReference>
<feature type="domain" description="Ig-like" evidence="10">
    <location>
        <begin position="119"/>
        <end position="211"/>
    </location>
</feature>
<dbReference type="GO" id="GO:0043005">
    <property type="term" value="C:neuron projection"/>
    <property type="evidence" value="ECO:0007669"/>
    <property type="project" value="TreeGrafter"/>
</dbReference>
<evidence type="ECO:0000259" key="10">
    <source>
        <dbReference type="PROSITE" id="PS50835"/>
    </source>
</evidence>
<dbReference type="PANTHER" id="PTHR12231">
    <property type="entry name" value="CTX-RELATED TYPE I TRANSMEMBRANE PROTEIN"/>
    <property type="match status" value="1"/>
</dbReference>
<feature type="region of interest" description="Disordered" evidence="9">
    <location>
        <begin position="405"/>
        <end position="469"/>
    </location>
</feature>
<dbReference type="EMBL" id="LR824533">
    <property type="protein sequence ID" value="CAH1639681.1"/>
    <property type="molecule type" value="Genomic_DNA"/>
</dbReference>
<dbReference type="Proteomes" id="UP001153321">
    <property type="component" value="Chromosome 2"/>
</dbReference>
<evidence type="ECO:0000256" key="4">
    <source>
        <dbReference type="ARBA" id="ARBA00022737"/>
    </source>
</evidence>
<dbReference type="InterPro" id="IPR007110">
    <property type="entry name" value="Ig-like_dom"/>
</dbReference>
<evidence type="ECO:0000256" key="2">
    <source>
        <dbReference type="ARBA" id="ARBA00022475"/>
    </source>
</evidence>
<evidence type="ECO:0000256" key="9">
    <source>
        <dbReference type="SAM" id="MobiDB-lite"/>
    </source>
</evidence>
<gene>
    <name evidence="11" type="ORF">SPLIT_LOCUS5037</name>
</gene>
<keyword evidence="3" id="KW-0732">Signal</keyword>
<dbReference type="Gene3D" id="2.60.40.10">
    <property type="entry name" value="Immunoglobulins"/>
    <property type="match status" value="3"/>
</dbReference>
<keyword evidence="12" id="KW-1185">Reference proteome</keyword>
<dbReference type="Pfam" id="PF07679">
    <property type="entry name" value="I-set"/>
    <property type="match status" value="1"/>
</dbReference>
<proteinExistence type="predicted"/>
<dbReference type="InterPro" id="IPR013783">
    <property type="entry name" value="Ig-like_fold"/>
</dbReference>
<dbReference type="GO" id="GO:0005886">
    <property type="term" value="C:plasma membrane"/>
    <property type="evidence" value="ECO:0007669"/>
    <property type="project" value="UniProtKB-SubCell"/>
</dbReference>
<evidence type="ECO:0000313" key="12">
    <source>
        <dbReference type="Proteomes" id="UP001153321"/>
    </source>
</evidence>
<accession>A0A9P0N255</accession>
<protein>
    <recommendedName>
        <fullName evidence="10">Ig-like domain-containing protein</fullName>
    </recommendedName>
</protein>
<dbReference type="FunFam" id="2.60.40.10:FF:000328">
    <property type="entry name" value="CLUMA_CG000981, isoform A"/>
    <property type="match status" value="1"/>
</dbReference>
<keyword evidence="5" id="KW-0472">Membrane</keyword>
<evidence type="ECO:0000313" key="11">
    <source>
        <dbReference type="EMBL" id="CAH1639681.1"/>
    </source>
</evidence>
<keyword evidence="8" id="KW-0393">Immunoglobulin domain</keyword>
<evidence type="ECO:0000256" key="3">
    <source>
        <dbReference type="ARBA" id="ARBA00022729"/>
    </source>
</evidence>
<dbReference type="SUPFAM" id="SSF48726">
    <property type="entry name" value="Immunoglobulin"/>
    <property type="match status" value="3"/>
</dbReference>
<feature type="compositionally biased region" description="Basic and acidic residues" evidence="9">
    <location>
        <begin position="454"/>
        <end position="467"/>
    </location>
</feature>
<sequence length="494" mass="55629">MSTPISVFELYQIQLHAIPFKEPKFETTSNQEITVVYVKESLFLLLFSSGETLTSSRQVDRSLSSTRLQRNGPKISFTIDLILEFKNEVISRRYKGGRSAQYALNGRHYHSESVVVEEPEFTDVIQNVTVPAGRSVRLACSVKNLGSYKVAWMHFEQSAILTVHNHVITRNPRVSVTHDKHRTWFLHISDVREEDRGRYMCQINTVTAKTQFGYLHVVVPPTIDDSLSSSDVIVREGANVTLTCRANGSPKPTIKWKRDDNSKISISKGHSVSEWEGEVLEMARISRLDMGAYLCIASNGVPPTVSKRVKVSVDFPPMLWIPHQLVGAPLYYNVTLECFTEAHPTSLNYWTRDDGHMIHESPKYHMENTVGIPAYKTHMRLLIRNINTEDYGTYKCIAKNPRGESDGTIRLYTSSPPTTTPDPRALTIPPPSRPPRRDTPLTDKGTKYQSNLNEIDKGKQKTDEGGGKTHLNWVGGASQVTGVLQIQISSVNYT</sequence>
<dbReference type="SMART" id="SM00408">
    <property type="entry name" value="IGc2"/>
    <property type="match status" value="3"/>
</dbReference>
<dbReference type="InterPro" id="IPR013098">
    <property type="entry name" value="Ig_I-set"/>
</dbReference>
<dbReference type="Pfam" id="PF13927">
    <property type="entry name" value="Ig_3"/>
    <property type="match status" value="2"/>
</dbReference>
<evidence type="ECO:0000256" key="6">
    <source>
        <dbReference type="ARBA" id="ARBA00023157"/>
    </source>
</evidence>
<dbReference type="AlphaFoldDB" id="A0A9P0N255"/>
<keyword evidence="2" id="KW-1003">Cell membrane</keyword>
<dbReference type="InterPro" id="IPR051170">
    <property type="entry name" value="Neural/epithelial_adhesion"/>
</dbReference>
<dbReference type="PROSITE" id="PS50835">
    <property type="entry name" value="IG_LIKE"/>
    <property type="match status" value="3"/>
</dbReference>
<keyword evidence="6" id="KW-1015">Disulfide bond</keyword>
<comment type="subcellular location">
    <subcellularLocation>
        <location evidence="1">Cell membrane</location>
    </subcellularLocation>
</comment>
<dbReference type="FunFam" id="2.60.40.10:FF:000376">
    <property type="entry name" value="CLUMA_CG000981, isoform A"/>
    <property type="match status" value="1"/>
</dbReference>
<evidence type="ECO:0000256" key="1">
    <source>
        <dbReference type="ARBA" id="ARBA00004236"/>
    </source>
</evidence>
<dbReference type="InterPro" id="IPR003598">
    <property type="entry name" value="Ig_sub2"/>
</dbReference>
<name>A0A9P0N255_SPOLI</name>
<keyword evidence="4" id="KW-0677">Repeat</keyword>
<dbReference type="PANTHER" id="PTHR12231:SF157">
    <property type="entry name" value="DPR-INTERACTING PROTEIN EPSILON-RELATED"/>
    <property type="match status" value="1"/>
</dbReference>
<evidence type="ECO:0000256" key="5">
    <source>
        <dbReference type="ARBA" id="ARBA00023136"/>
    </source>
</evidence>
<evidence type="ECO:0000256" key="7">
    <source>
        <dbReference type="ARBA" id="ARBA00023180"/>
    </source>
</evidence>
<evidence type="ECO:0000256" key="8">
    <source>
        <dbReference type="ARBA" id="ARBA00023319"/>
    </source>
</evidence>
<feature type="compositionally biased region" description="Basic and acidic residues" evidence="9">
    <location>
        <begin position="435"/>
        <end position="446"/>
    </location>
</feature>
<organism evidence="11 12">
    <name type="scientific">Spodoptera littoralis</name>
    <name type="common">Egyptian cotton leafworm</name>
    <dbReference type="NCBI Taxonomy" id="7109"/>
    <lineage>
        <taxon>Eukaryota</taxon>
        <taxon>Metazoa</taxon>
        <taxon>Ecdysozoa</taxon>
        <taxon>Arthropoda</taxon>
        <taxon>Hexapoda</taxon>
        <taxon>Insecta</taxon>
        <taxon>Pterygota</taxon>
        <taxon>Neoptera</taxon>
        <taxon>Endopterygota</taxon>
        <taxon>Lepidoptera</taxon>
        <taxon>Glossata</taxon>
        <taxon>Ditrysia</taxon>
        <taxon>Noctuoidea</taxon>
        <taxon>Noctuidae</taxon>
        <taxon>Amphipyrinae</taxon>
        <taxon>Spodoptera</taxon>
    </lineage>
</organism>
<dbReference type="InterPro" id="IPR036179">
    <property type="entry name" value="Ig-like_dom_sf"/>
</dbReference>